<evidence type="ECO:0000313" key="7">
    <source>
        <dbReference type="WBParaSite" id="mrna-Wban_00285"/>
    </source>
</evidence>
<dbReference type="PROSITE" id="PS50004">
    <property type="entry name" value="C2"/>
    <property type="match status" value="1"/>
</dbReference>
<feature type="region of interest" description="Disordered" evidence="3">
    <location>
        <begin position="2667"/>
        <end position="2755"/>
    </location>
</feature>
<feature type="compositionally biased region" description="Basic and acidic residues" evidence="3">
    <location>
        <begin position="4160"/>
        <end position="4179"/>
    </location>
</feature>
<evidence type="ECO:0000256" key="3">
    <source>
        <dbReference type="SAM" id="MobiDB-lite"/>
    </source>
</evidence>
<feature type="compositionally biased region" description="Basic and acidic residues" evidence="3">
    <location>
        <begin position="2679"/>
        <end position="2696"/>
    </location>
</feature>
<feature type="region of interest" description="Disordered" evidence="3">
    <location>
        <begin position="5114"/>
        <end position="5143"/>
    </location>
</feature>
<dbReference type="InterPro" id="IPR036034">
    <property type="entry name" value="PDZ_sf"/>
</dbReference>
<evidence type="ECO:0000259" key="4">
    <source>
        <dbReference type="PROSITE" id="PS50004"/>
    </source>
</evidence>
<feature type="compositionally biased region" description="Polar residues" evidence="3">
    <location>
        <begin position="3452"/>
        <end position="3476"/>
    </location>
</feature>
<feature type="region of interest" description="Disordered" evidence="3">
    <location>
        <begin position="117"/>
        <end position="140"/>
    </location>
</feature>
<feature type="domain" description="PDZ" evidence="5">
    <location>
        <begin position="5827"/>
        <end position="5918"/>
    </location>
</feature>
<reference evidence="6" key="2">
    <citation type="journal article" date="2016" name="Mol. Ecol.">
        <title>Population genomics of the filarial nematode parasite Wuchereria bancrofti from mosquitoes.</title>
        <authorList>
            <person name="Small S.T."/>
            <person name="Reimer L.J."/>
            <person name="Tisch D.J."/>
            <person name="King C.L."/>
            <person name="Christensen B.M."/>
            <person name="Siba P.M."/>
            <person name="Kazura J.W."/>
            <person name="Serre D."/>
            <person name="Zimmerman P.A."/>
        </authorList>
    </citation>
    <scope>NUCLEOTIDE SEQUENCE</scope>
    <source>
        <strain evidence="6">pt0022</strain>
    </source>
</reference>
<dbReference type="GO" id="GO:0042734">
    <property type="term" value="C:presynaptic membrane"/>
    <property type="evidence" value="ECO:0007669"/>
    <property type="project" value="TreeGrafter"/>
</dbReference>
<dbReference type="Pfam" id="PF00168">
    <property type="entry name" value="C2"/>
    <property type="match status" value="1"/>
</dbReference>
<dbReference type="InterPro" id="IPR035892">
    <property type="entry name" value="C2_domain_sf"/>
</dbReference>
<feature type="compositionally biased region" description="Polar residues" evidence="3">
    <location>
        <begin position="2669"/>
        <end position="2678"/>
    </location>
</feature>
<name>A0AAF5PGC5_WUCBA</name>
<evidence type="ECO:0000313" key="6">
    <source>
        <dbReference type="Proteomes" id="UP000093561"/>
    </source>
</evidence>
<dbReference type="WBParaSite" id="mrna-Wban_00285">
    <property type="protein sequence ID" value="mrna-Wban_00285"/>
    <property type="gene ID" value="Wban_00285"/>
</dbReference>
<dbReference type="SMART" id="SM00228">
    <property type="entry name" value="PDZ"/>
    <property type="match status" value="1"/>
</dbReference>
<protein>
    <submittedName>
        <fullName evidence="7">Uncharacterized protein</fullName>
    </submittedName>
</protein>
<dbReference type="InterPro" id="IPR000008">
    <property type="entry name" value="C2_dom"/>
</dbReference>
<comment type="subcellular location">
    <subcellularLocation>
        <location evidence="2">Synapse</location>
    </subcellularLocation>
</comment>
<feature type="region of interest" description="Disordered" evidence="3">
    <location>
        <begin position="2987"/>
        <end position="3006"/>
    </location>
</feature>
<feature type="compositionally biased region" description="Low complexity" evidence="3">
    <location>
        <begin position="117"/>
        <end position="126"/>
    </location>
</feature>
<dbReference type="CDD" id="cd06714">
    <property type="entry name" value="PDZ_RIM-like"/>
    <property type="match status" value="1"/>
</dbReference>
<dbReference type="GO" id="GO:0044325">
    <property type="term" value="F:transmembrane transporter binding"/>
    <property type="evidence" value="ECO:0007669"/>
    <property type="project" value="TreeGrafter"/>
</dbReference>
<feature type="compositionally biased region" description="Polar residues" evidence="3">
    <location>
        <begin position="4709"/>
        <end position="4733"/>
    </location>
</feature>
<feature type="compositionally biased region" description="Polar residues" evidence="3">
    <location>
        <begin position="4149"/>
        <end position="4159"/>
    </location>
</feature>
<dbReference type="GO" id="GO:0050806">
    <property type="term" value="P:positive regulation of synaptic transmission"/>
    <property type="evidence" value="ECO:0007669"/>
    <property type="project" value="TreeGrafter"/>
</dbReference>
<feature type="region of interest" description="Disordered" evidence="3">
    <location>
        <begin position="4918"/>
        <end position="4970"/>
    </location>
</feature>
<feature type="compositionally biased region" description="Acidic residues" evidence="3">
    <location>
        <begin position="4434"/>
        <end position="4451"/>
    </location>
</feature>
<feature type="compositionally biased region" description="Polar residues" evidence="3">
    <location>
        <begin position="1586"/>
        <end position="1605"/>
    </location>
</feature>
<dbReference type="SUPFAM" id="SSF50156">
    <property type="entry name" value="PDZ domain-like"/>
    <property type="match status" value="1"/>
</dbReference>
<dbReference type="GO" id="GO:0048167">
    <property type="term" value="P:regulation of synaptic plasticity"/>
    <property type="evidence" value="ECO:0007669"/>
    <property type="project" value="TreeGrafter"/>
</dbReference>
<feature type="region of interest" description="Disordered" evidence="3">
    <location>
        <begin position="5344"/>
        <end position="5375"/>
    </location>
</feature>
<accession>A0AAF5PGC5</accession>
<dbReference type="InterPro" id="IPR039032">
    <property type="entry name" value="Rim-like"/>
</dbReference>
<feature type="region of interest" description="Disordered" evidence="3">
    <location>
        <begin position="4147"/>
        <end position="4179"/>
    </location>
</feature>
<keyword evidence="1" id="KW-0770">Synapse</keyword>
<feature type="compositionally biased region" description="Basic and acidic residues" evidence="3">
    <location>
        <begin position="5930"/>
        <end position="5954"/>
    </location>
</feature>
<dbReference type="SMART" id="SM00239">
    <property type="entry name" value="C2"/>
    <property type="match status" value="1"/>
</dbReference>
<feature type="compositionally biased region" description="Polar residues" evidence="3">
    <location>
        <begin position="2699"/>
        <end position="2709"/>
    </location>
</feature>
<feature type="region of interest" description="Disordered" evidence="3">
    <location>
        <begin position="5930"/>
        <end position="5962"/>
    </location>
</feature>
<dbReference type="GO" id="GO:0031267">
    <property type="term" value="F:small GTPase binding"/>
    <property type="evidence" value="ECO:0007669"/>
    <property type="project" value="InterPro"/>
</dbReference>
<feature type="compositionally biased region" description="Polar residues" evidence="3">
    <location>
        <begin position="1706"/>
        <end position="1725"/>
    </location>
</feature>
<feature type="compositionally biased region" description="Polar residues" evidence="3">
    <location>
        <begin position="1891"/>
        <end position="1910"/>
    </location>
</feature>
<feature type="region of interest" description="Disordered" evidence="3">
    <location>
        <begin position="1872"/>
        <end position="1912"/>
    </location>
</feature>
<reference evidence="6" key="1">
    <citation type="submission" date="2015-03" db="EMBL/GenBank/DDBJ databases">
        <title>Wuchereria bancrofti Genome Sequencing Papua New Guinea Strain.</title>
        <authorList>
            <person name="Small S.T."/>
            <person name="Serre D."/>
            <person name="Zimmerman P.A."/>
        </authorList>
    </citation>
    <scope>NUCLEOTIDE SEQUENCE [LARGE SCALE GENOMIC DNA]</scope>
    <source>
        <strain evidence="6">pt0022</strain>
    </source>
</reference>
<sequence length="6175" mass="695493">MSSWLTFFRLRKLDEEEENNSEELEDTPLNPSILQELDEEQQAHIREVFQRAEQSQKEARIVLNTRKLSRLSDARFRGTVDENEEFFTVRNESFVQMDSLPETIEVTEARDSLLNPSYSYSESSVSDSKDTKDSFSEQPGHFTQSIKRLSRQLYRWMSSLDDDGDDILTSARKLVRFSTPLNIETNTNFAKYVSKMSHEICTLAIADSVCKSVLDQYCHWLCTVIFTAVYNELKLKYGTDAAIDRYCSELTINIFKCVYMNAVELLGGQERLHANWSKSDHNVHIALLRASSTTFKKSISYECMQSLAHLIDQESALYYHSELDDDCAEEFCYVLLEDDKEKLSQELTSVLQNFAEELWIHILALVLADVMLKKQGSTLQEQFLGINLTSSAQENVQKAKRNSFPSIDDYSNLDESSCSVSSDEFVNEYTLLDNEKQSLHLYMKQQVHGKMSPPLILYEADPMRDIYLNPFIGVCETRQQSRPVSRDSSVSEFSETDWNTEQQLDSECCHSENFCMKKSTSISMEQLRNDERTRNNEVMKYIEQIIKEAECAASDEETLKTIQVKTFGQEKHMYNPEFDLTTSLEEWSSSTLNEMINHATSIFDSEVKLEQLMETDLVCSDLRSSNETLKSKNSIHSQIMKENGRKNILVGEEQTLSHSEFLSNSTTEITEKFNEFEEENNVKNVLSSSNQIHKVHDKQMSLESSFSSIGEERASNVFRLMPEMEVQDTKEPIWRFNDFKEGKFESCCKFDELHNTEEITQFAIDKNVTCEDNSGDPIDIFSNILDERHPMPNKQKSNSASIMKFDETNSIASSVLDKIYPGFDMVMKKEKIEEEQSFTVEEQEWNEFANEEIGTKFEIQGMNLKKFEKVGTKSNGLTMAKITKLQDQKKHELQQKNLENYGVAYGLSYSISETKHDEIKYDLEIGTEGWETEGDEAHQNDNLIGQKTNSESKASEAPDSFIVINTVDIYRKLRSRKDEINKLKIFEESTAKEQEVVNVICRAKGTMQVDTKVENSIKNKDSILEFELFRTSGKISKKGSATSELENASLIDDGFEKALNENLEINIKEMKDNKSTNTRNKLTSKVREENEADDLVFELHLNRSLERQNFGKKIEETEIGIKSTYHSTSAHDVALTFEDESLSDPFSDNDGNFRMEIFSPRDFKESKPNENELRNHQIADKTASLQQYPTETYLLDSLLHEPSYDQQKTDCVHSLMGNTIHSHVCTYEMDATNSAKPSTFKPDMTVYAACVCSTVLKDKVIADNSGQSYMGNKARGAELYDHQQFGTRVSYQNTEGSNSSEDSESHVRFFETIGVDMIAEDTNVKVKPKTRDFKTSCKESHSPKSLSVASTVTKFNRASANRARKMIANADEEKHAAVLKEKQGQTVHLNQQILQELIALKQVPYEKKEKKDSDFTLNEVKMNQIGKVEKSFSDSCIDRQQETAEKSLHMRETKIPPATDLELTDNDRISFDDDSIPAHLPSADVTSKTFDETGQNLLPVQEMEHINTSVTSNVEKEMDVQKVNKESEFKLTQDELEHIAHVSYMAEEEFGKFQTKLPIDKDWVEEEGTKSSYEECSVEENESEKFSQQSRTSSATSGPDSQQESVDMPINPIQNILPSDATDNMILNEKNVLTKDMKPEMDAFSKKDITNGRISFDDDSIPAHLPSADFGKFQTKLPIDKDWVEEEGTKSSYEECSVEENESEKFSQQSRTSSATSGPDSQQESVDMPINPIQNILPSDATDNMILNEKNVLTKDMKPEMDAFSKKDITNGRISFDDDSIPAHLPSADVTSKTFDETGQNLLPVQEMEHINTSVTSNVEKEMDVQKVNKESEFKLTQDELEHIAHVSYMAEEEFGKFQKKLPIDKDWVEEEGTKSSYEENSVEENESEKFSQQSRTSSATSGPDSQQESVDMPINPIQNILPSDATDNMILNEKNVLTKDMKPEMDAFSKKDITNARRTFDDDSIPAHLLTLLPSADVTSEYWIVEDDESSMLLFGHRNRTVLSSRMLNIEDHKMKNFNQIQRNIQVDQTIYDNGPSMSNPLTGSCSPVIQILYPETEMTYTELEQFHSVSNSYVKGPRSAEGIATLKSVKKLEKQKSSEIGYIADQENIGFRTIESGSADSDHSSRTEFAADATILCGTGVSGEVVSGVMLTDAMVDDQLTLSGLINKSFAHFNIPQVVGEHRENESRHINTTIKQELPKQQSKLGAAIQECGSELTMEDFKNSKIALSDESPSHLEKKSAFQKQWEQRAEQEEYREQSISGKSMIELLKDDSLVGIRRNEQLFKDNINNFSKSNCKCSEIVEGEQGVMLGKNKSYSRIQPNGEIEFSLEHSNHYLSDGFNVTSTVTYTDRLYKKMTRNLRFSEKMPHYGRANFWKTFNNDEEYSAKTYIEGMKPSFTRASSVFVVYTDQNLLASQFGISGKVGDSDGVEKTLDDEDKSKSNESRKAGNSKETGTKINPIEHRHLTSDLITSVSALEEKWKRSEVFYLSGSVLSDSTFTKTENGKGKESLERGSTWLLKNGKPRGTYRMNVFERCERESIVGDGSMLHHADCLMRLNFFAERITEQVAELAAVELENHFKAELNPRARYFSQMRADIDSQAESTPVTPSESDEEIERKITLGLTEKREPHLVTVPESSPRSSSWFSLFGGGTFNREDRPRSPISFLWRTSQRQSDASSRKSSPDGRNEFMDLLRRTSGASSNGSDMSTKLPDSALAGLSNEERDHIEKVLSAANRRSRSSQSTPTASRKHSMYKLPDMNDFELCERTHIEGVIEKAEKGEFPFVIKVTNADTVKEDSVDVADVKKFDSTVTQTSNNTNESEELLDSKSTVILEIPLGNTCLSEKLDEQQIVGAIVPEISVVELEQELSLDEKLHVQDSRSRSVSYKIPDAELKHIRKVEEAAIIMGADIKCINCPSISQEIVKNLQNSTTVNSLIESKAQRLTVSESSMRWRSEANMKDALTMTVFPVQREEPGKTLNTKETICEARRGEAEDKSEANSRGDKNSLYEIPSLKSLVIKTISFEDVNKANSVTTGKEGIKIFRHYEGLEKELTGKEVIYNEELKEQMNQSDRLENPVSRKMVVNRTVNLSDDKLEEIRLVNEQAKQLNKLDEISVSAPEEIGKYKYQKTQQYLCVEEELGQSRATEEGSKELRTVDSSFQDEKIDKQKEEKDRCSSKYNILQTSALEEEAKGMDLFATVRVEETAIVRNPRENKDIGFPENTLIRTIEGKTQQLEENGMCDEKETKIMQENALTEEELMQIQAVERRAKQMEQIFSFEGQFAKVLEEGEVSDLTVNKPVAEEELGDRLTEEELEHVKEVERNAIWEFEMPLLERFNVKNDMIGEVNEVEFQQKDVALGEVAFNKFTSMLNPLKNTVITTLSFKNKADKTKLTKNAESTEHMSKTNMQIWGTLMKAYSENQNFETDISTANESSHTDNIEVLATTKDLTSVQTVNEYPRNQDSEYISSTESSNFGPGTSDEDEETDQNNLESFDISPETVSSTSEFKNGTSFAKVKEPSAKEDTNKKSMDLSLEVIPNTTDTELLLNSGTEVFSPQSKWILDMSPSSSFIGVTHASVQLGVKDSATDEQNVDRFAGLTKEEIEHIKMVDLQFELENAEDRSEVSMYNNDDSEVGDNANFVNEMIVGTEEYEPQKKDSTIDARELKTLHIIDDDDEVINDTNVNTKYIGSENILHDTSEISLKRFTTNDMLLERSVERDLKSHQQSKLWQSAHMERNNEVKSLEELGREINIGKWYEERLSSLRKSLCAEETAEIPEMEKESALGESLHLPPLLSSPSSSPMTTSSKRMNFKTESIELSKVFNTSNPGIAHLPIDQASQLAAAPAMQSSETLALDVHSGESTSQFYASYLAASATLQQTLQQQYLPGKESQRNSESEQRVATKSMFGSLSRLAGDAFKGAKQATEQLAQVAQYAASTSDLTTITKPKPPQTVLSSHPISPNAFFTENDLLPGLGDLSEEERQKIMAVMASAELDTASTSVSGSSVPVKISVSRTLDSFFKNEDQRDSKGDFPEHSIVDSVSVSELEPKSSATTKIFSASSDIMSEVDLSCLSPAERDQIISVMKAAESEESNFIPPVLPLLPTSAASVSIPSVNDEFHDDLAELLPAKRDQILTVMKAAEEEHFEATHAISSQPVSQIDTSGEKDEWQEGKNSAGDREMEKHEVLTKFVESSTASSIGVTLPQIDSDYTITEDSSCDLGFRHPSIVSSIITGTDILETDAPSVLGSSDYDSADFDYTYGDDRRFIFDGASQMEDYPKENHDADSGIGTLDWSDQGHYEWSERKPRMWTTVFTEEEEKNDINMQKRRTKDYMETDMKATDSSDSSLTHHHINVIADDSKDTVKESSDTTEKNVFKVNTIQNSDGRFFTSTDNLSKKTLESQTSTAQHEVLQAAHIMRIPPAITVTDHDDGIRIAADDDSDAETSPSSDEDDYPDQVIEAPSAPLISYDEVEKEQEQQEAFGKAVLQQIQAFGEVANDEFDVQWAHDNLIRNEAISNIFAHDESTTPAVAYDGVLLSMETEHTNKAANLNKTTSERKNPFLDIVDVDSALKIVEEDSSDADVDYTAAASYYNSPSFLTHRPGSVYTIPEDKEQDDGLVNTDSKFYAKEVIRRIRAESSSLKAVSKSTAFSEAANALNMVPALSPAQKGRDVTTTVYSGDYYSQLQKRQDEISKQTLLHDTEADALTPVVEANVNSSETSRQLEHITTSSSTSQKEPASSLLSDDVSLCSSTTVFDNSHRIASTDFDGIQNGRIDEMEMSTNLPIKSDSGTEVLKMSSEITQFSKSDPLSGLVCSASSFQCVVGQPFNSSSKAESALLSETLGSGLDSNVPTVSSRFDTDSTATRLKRSPAMMLMGSQQLHAANMSTTSEFLATAYVPAFFSQTIPKEDDVQCSTSLEMGRRKLPSIPTQRAEKVSETPPAPVYLTSSAPVVSPSPDRQYHAQDSRAYSQPTPYTASLSNLSLPSSSSTAYCRTVDPAILPGATIVHAKPKLLLRQTTSVASGDRSTVLGQVSGTKMPSPLARVLLKKELKEVLERRRESLEACEIEANQRQYIVHRMLITGLLPEYRSVDIDNIPNVIPCLLPVELISGARVVPSEVPSATTSVTTTPVPERSSVPPSSSSVQSGTQEVGICTDNFGLEPKLKSVGVQSENSFATTTAYSTIPSSVYHAATSSLRRQMKHDRLDAFTTNTNAITVLQPRFRSTETQTNGTTTYEIHSNRSSSRRHRNSASNLFSASEPNLLESTAKYFAEYDRQLREHGRRLKNRFAFSDDDPVNRETRKQRVMDELAQRKEKISSMIDLYSPSSFPGIHLTSDYSSTVPHYGSLPRIDFPTTRSPRSNRRDYMNRNHSRPSFGYGSLPRNYERYTERNYADAQNDYFQSLPIPTGRYDTLSRSWHNVNPTTVDDPILDSRTNFYATRSTNYLDPWLPYQQRLPESNVTFRRPLMKVAYDDLYRPQYAFGVRAQDFDGPQSLPNTDIISQYANYLSNQFITDQEKLMSGYPAEERMYLSQAKKRPYSAPRYNSPTTSGQTLPMVNYEDSLPSMNFDSARSHSNQPIQRPIIPDPHVNFPPYTQSDHYETWPWCQQLSYVNSSALDNNAISPYHYSNYFSPTPNTLLEASPLPGQVYSRNDANYGSRPSHYATEYGNYYRDRAAHQVRDSSNRNYAVRSHYPYSTQYHGANRYRGIGEQPYSPNQPSLFLDNYQPTSQHPSHAVRAWSNGNIPMNCYDAIYPKEDVLNRMYATLNSQRSIRPQHYGDCNHVSSLGRHDRKIRRNRVKELIGSQSKQSSDDSDATAAAITQRDRIYPTSIKKILLTRKYHDTNVYNDIGIRVIGGKKLPSGELAAFVSMVNRGKARETLGEIREGDRVLEWNGVLLTGKTFEEVEQVIAASRGEIEVVVASNSISSVQVTSGNFEKSKGVENQKRREQKHDEIRDHSQKSEAPPIPAHRCADGQTSLPSDSYAALKPSLNNKTIPLQSRNHITYMQQPDTLGYLNVALAYNRSTSTLMVTVLSAKRLTCRQYCNVTFYPNPFVKVYLLPGRRVSSKRRTKFVPNTSDPIWNQTLEYSVPFHELYSHYLEFTVWDYDRFNDNNSLGKLVISLSDPYVLDGTSRWYPLHTTDNDLSVLGILSPEFQTTIGTTNGCAVSHYNPTSLDINCPAI</sequence>
<dbReference type="SUPFAM" id="SSF49562">
    <property type="entry name" value="C2 domain (Calcium/lipid-binding domain, CaLB)"/>
    <property type="match status" value="1"/>
</dbReference>
<dbReference type="Gene3D" id="2.30.42.10">
    <property type="match status" value="1"/>
</dbReference>
<reference evidence="7" key="3">
    <citation type="submission" date="2024-02" db="UniProtKB">
        <authorList>
            <consortium name="WormBaseParasite"/>
        </authorList>
    </citation>
    <scope>IDENTIFICATION</scope>
    <source>
        <strain evidence="7">pt0022</strain>
    </source>
</reference>
<dbReference type="PANTHER" id="PTHR12157">
    <property type="entry name" value="REGULATING SYNAPTIC MEMBRANE EXOCYTOSIS PROTEIN"/>
    <property type="match status" value="1"/>
</dbReference>
<feature type="region of interest" description="Disordered" evidence="3">
    <location>
        <begin position="4709"/>
        <end position="4738"/>
    </location>
</feature>
<dbReference type="Proteomes" id="UP000093561">
    <property type="component" value="Unassembled WGS sequence"/>
</dbReference>
<dbReference type="PANTHER" id="PTHR12157:SF25">
    <property type="entry name" value="REGULATING SYNAPTIC MEMBRANE EXOCYTOSIS PROTEIN 3"/>
    <property type="match status" value="1"/>
</dbReference>
<dbReference type="CDD" id="cd04031">
    <property type="entry name" value="C2A_RIM1alpha"/>
    <property type="match status" value="1"/>
</dbReference>
<feature type="region of interest" description="Disordered" evidence="3">
    <location>
        <begin position="4433"/>
        <end position="4452"/>
    </location>
</feature>
<dbReference type="GO" id="GO:0042391">
    <property type="term" value="P:regulation of membrane potential"/>
    <property type="evidence" value="ECO:0007669"/>
    <property type="project" value="TreeGrafter"/>
</dbReference>
<dbReference type="InterPro" id="IPR001478">
    <property type="entry name" value="PDZ"/>
</dbReference>
<feature type="region of interest" description="Disordered" evidence="3">
    <location>
        <begin position="1566"/>
        <end position="1607"/>
    </location>
</feature>
<feature type="region of interest" description="Disordered" evidence="3">
    <location>
        <begin position="3452"/>
        <end position="3487"/>
    </location>
</feature>
<dbReference type="GO" id="GO:0048791">
    <property type="term" value="P:calcium ion-regulated exocytosis of neurotransmitter"/>
    <property type="evidence" value="ECO:0007669"/>
    <property type="project" value="TreeGrafter"/>
</dbReference>
<organism evidence="6 7">
    <name type="scientific">Wuchereria bancrofti</name>
    <dbReference type="NCBI Taxonomy" id="6293"/>
    <lineage>
        <taxon>Eukaryota</taxon>
        <taxon>Metazoa</taxon>
        <taxon>Ecdysozoa</taxon>
        <taxon>Nematoda</taxon>
        <taxon>Chromadorea</taxon>
        <taxon>Rhabditida</taxon>
        <taxon>Spirurina</taxon>
        <taxon>Spiruromorpha</taxon>
        <taxon>Filarioidea</taxon>
        <taxon>Onchocercidae</taxon>
        <taxon>Wuchereria</taxon>
    </lineage>
</organism>
<dbReference type="Pfam" id="PF00595">
    <property type="entry name" value="PDZ"/>
    <property type="match status" value="1"/>
</dbReference>
<feature type="compositionally biased region" description="Basic and acidic residues" evidence="3">
    <location>
        <begin position="2430"/>
        <end position="2448"/>
    </location>
</feature>
<evidence type="ECO:0000256" key="2">
    <source>
        <dbReference type="ARBA" id="ARBA00034103"/>
    </source>
</evidence>
<evidence type="ECO:0000256" key="1">
    <source>
        <dbReference type="ARBA" id="ARBA00023018"/>
    </source>
</evidence>
<dbReference type="GO" id="GO:0048788">
    <property type="term" value="C:cytoskeleton of presynaptic active zone"/>
    <property type="evidence" value="ECO:0007669"/>
    <property type="project" value="TreeGrafter"/>
</dbReference>
<dbReference type="Gene3D" id="2.60.40.150">
    <property type="entry name" value="C2 domain"/>
    <property type="match status" value="1"/>
</dbReference>
<dbReference type="PROSITE" id="PS50106">
    <property type="entry name" value="PDZ"/>
    <property type="match status" value="1"/>
</dbReference>
<proteinExistence type="predicted"/>
<evidence type="ECO:0000259" key="5">
    <source>
        <dbReference type="PROSITE" id="PS50106"/>
    </source>
</evidence>
<feature type="domain" description="C2" evidence="4">
    <location>
        <begin position="6005"/>
        <end position="6129"/>
    </location>
</feature>
<feature type="region of interest" description="Disordered" evidence="3">
    <location>
        <begin position="2430"/>
        <end position="2461"/>
    </location>
</feature>
<dbReference type="GO" id="GO:2000300">
    <property type="term" value="P:regulation of synaptic vesicle exocytosis"/>
    <property type="evidence" value="ECO:0007669"/>
    <property type="project" value="TreeGrafter"/>
</dbReference>
<feature type="region of interest" description="Disordered" evidence="3">
    <location>
        <begin position="1686"/>
        <end position="1727"/>
    </location>
</feature>
<feature type="region of interest" description="Disordered" evidence="3">
    <location>
        <begin position="5225"/>
        <end position="5250"/>
    </location>
</feature>